<evidence type="ECO:0000313" key="7">
    <source>
        <dbReference type="Proteomes" id="UP000627166"/>
    </source>
</evidence>
<dbReference type="Gene3D" id="1.10.287.1120">
    <property type="entry name" value="Bipartite methylase S protein"/>
    <property type="match status" value="1"/>
</dbReference>
<accession>A0ABR8YR66</accession>
<dbReference type="Gene3D" id="3.90.220.20">
    <property type="entry name" value="DNA methylase specificity domains"/>
    <property type="match status" value="2"/>
</dbReference>
<organism evidence="6 7">
    <name type="scientific">Clostridium faecium</name>
    <dbReference type="NCBI Taxonomy" id="2762223"/>
    <lineage>
        <taxon>Bacteria</taxon>
        <taxon>Bacillati</taxon>
        <taxon>Bacillota</taxon>
        <taxon>Clostridia</taxon>
        <taxon>Eubacteriales</taxon>
        <taxon>Clostridiaceae</taxon>
        <taxon>Clostridium</taxon>
    </lineage>
</organism>
<reference evidence="6 7" key="1">
    <citation type="submission" date="2020-08" db="EMBL/GenBank/DDBJ databases">
        <title>A Genomic Blueprint of the Chicken Gut Microbiome.</title>
        <authorList>
            <person name="Gilroy R."/>
            <person name="Ravi A."/>
            <person name="Getino M."/>
            <person name="Pursley I."/>
            <person name="Horton D.L."/>
            <person name="Alikhan N.-F."/>
            <person name="Baker D."/>
            <person name="Gharbi K."/>
            <person name="Hall N."/>
            <person name="Watson M."/>
            <person name="Adriaenssens E.M."/>
            <person name="Foster-Nyarko E."/>
            <person name="Jarju S."/>
            <person name="Secka A."/>
            <person name="Antonio M."/>
            <person name="Oren A."/>
            <person name="Chaudhuri R."/>
            <person name="La Ragione R.M."/>
            <person name="Hildebrand F."/>
            <person name="Pallen M.J."/>
        </authorList>
    </citation>
    <scope>NUCLEOTIDE SEQUENCE [LARGE SCALE GENOMIC DNA]</scope>
    <source>
        <strain evidence="6 7">N37</strain>
    </source>
</reference>
<dbReference type="CDD" id="cd17282">
    <property type="entry name" value="RMtype1_S_Eco16444ORF1681_TRD1-CR1_like"/>
    <property type="match status" value="1"/>
</dbReference>
<dbReference type="InterPro" id="IPR044946">
    <property type="entry name" value="Restrct_endonuc_typeI_TRD_sf"/>
</dbReference>
<dbReference type="Pfam" id="PF01420">
    <property type="entry name" value="Methylase_S"/>
    <property type="match status" value="2"/>
</dbReference>
<keyword evidence="3" id="KW-0238">DNA-binding</keyword>
<keyword evidence="6" id="KW-0378">Hydrolase</keyword>
<dbReference type="GO" id="GO:0004519">
    <property type="term" value="F:endonuclease activity"/>
    <property type="evidence" value="ECO:0007669"/>
    <property type="project" value="UniProtKB-KW"/>
</dbReference>
<dbReference type="SUPFAM" id="SSF116734">
    <property type="entry name" value="DNA methylase specificity domain"/>
    <property type="match status" value="2"/>
</dbReference>
<dbReference type="CDD" id="cd17293">
    <property type="entry name" value="RMtype1_S_Ppo21ORF8840P_TRD1-CR1_like"/>
    <property type="match status" value="1"/>
</dbReference>
<comment type="caution">
    <text evidence="6">The sequence shown here is derived from an EMBL/GenBank/DDBJ whole genome shotgun (WGS) entry which is preliminary data.</text>
</comment>
<keyword evidence="7" id="KW-1185">Reference proteome</keyword>
<feature type="domain" description="Type I restriction modification DNA specificity" evidence="5">
    <location>
        <begin position="195"/>
        <end position="368"/>
    </location>
</feature>
<dbReference type="Proteomes" id="UP000627166">
    <property type="component" value="Unassembled WGS sequence"/>
</dbReference>
<comment type="similarity">
    <text evidence="1">Belongs to the type-I restriction system S methylase family.</text>
</comment>
<protein>
    <submittedName>
        <fullName evidence="6">Restriction endonuclease subunit S</fullName>
    </submittedName>
</protein>
<dbReference type="InterPro" id="IPR052021">
    <property type="entry name" value="Type-I_RS_S_subunit"/>
</dbReference>
<evidence type="ECO:0000256" key="1">
    <source>
        <dbReference type="ARBA" id="ARBA00010923"/>
    </source>
</evidence>
<proteinExistence type="inferred from homology"/>
<dbReference type="RefSeq" id="WP_191739689.1">
    <property type="nucleotide sequence ID" value="NZ_JACSQB010000048.1"/>
</dbReference>
<dbReference type="PANTHER" id="PTHR30408">
    <property type="entry name" value="TYPE-1 RESTRICTION ENZYME ECOKI SPECIFICITY PROTEIN"/>
    <property type="match status" value="1"/>
</dbReference>
<keyword evidence="4" id="KW-0175">Coiled coil</keyword>
<keyword evidence="2" id="KW-0680">Restriction system</keyword>
<sequence length="387" mass="44029">MLVKYKLCELGDIFTGNTPSKKNSEFYDSKDIMFIKPDDINNNITEIKSSKEYISNKAEKKARIVPKDSLLITCIGSIGKIAINKKESAFNQQINSIVHNEKIISSKYLAYVFKVNKQRLEAISNAPVVPIINKTQFSEFEVYIHEKKEIQQKIVYILDRAQSLIDKRKTQIEALDELVKSRFIEMFGDPVLNTKNWDMKTLSEVGSLGRGVSKHRPRNAPELLGGDYPLIQTGDVANAVLYIKEYNSTYSELGLKQSKLWEKGTLCITIAANIAKTGILTFDACFPDSVVGFVAGDKTNNIFMYYWFSLFQKLLEDQAPESAQKNINLKILGGLKVIVPPIELQNQFADFVKQVDKLKFEMEKSLKELEDNFNSLMQRAFKGELFN</sequence>
<evidence type="ECO:0000259" key="5">
    <source>
        <dbReference type="Pfam" id="PF01420"/>
    </source>
</evidence>
<dbReference type="PANTHER" id="PTHR30408:SF12">
    <property type="entry name" value="TYPE I RESTRICTION ENZYME MJAVIII SPECIFICITY SUBUNIT"/>
    <property type="match status" value="1"/>
</dbReference>
<feature type="domain" description="Type I restriction modification DNA specificity" evidence="5">
    <location>
        <begin position="4"/>
        <end position="173"/>
    </location>
</feature>
<evidence type="ECO:0000313" key="6">
    <source>
        <dbReference type="EMBL" id="MBD8046714.1"/>
    </source>
</evidence>
<evidence type="ECO:0000256" key="4">
    <source>
        <dbReference type="SAM" id="Coils"/>
    </source>
</evidence>
<dbReference type="InterPro" id="IPR000055">
    <property type="entry name" value="Restrct_endonuc_typeI_TRD"/>
</dbReference>
<feature type="coiled-coil region" evidence="4">
    <location>
        <begin position="352"/>
        <end position="379"/>
    </location>
</feature>
<keyword evidence="6" id="KW-0255">Endonuclease</keyword>
<name>A0ABR8YR66_9CLOT</name>
<dbReference type="EMBL" id="JACSQB010000048">
    <property type="protein sequence ID" value="MBD8046714.1"/>
    <property type="molecule type" value="Genomic_DNA"/>
</dbReference>
<evidence type="ECO:0000256" key="2">
    <source>
        <dbReference type="ARBA" id="ARBA00022747"/>
    </source>
</evidence>
<keyword evidence="6" id="KW-0540">Nuclease</keyword>
<evidence type="ECO:0000256" key="3">
    <source>
        <dbReference type="ARBA" id="ARBA00023125"/>
    </source>
</evidence>
<gene>
    <name evidence="6" type="ORF">H9637_06605</name>
</gene>